<dbReference type="PRINTS" id="PR00633">
    <property type="entry name" value="RCCNDNSATION"/>
</dbReference>
<reference evidence="5" key="1">
    <citation type="submission" date="2023-08" db="EMBL/GenBank/DDBJ databases">
        <authorList>
            <person name="Chen Y."/>
            <person name="Shah S."/>
            <person name="Dougan E. K."/>
            <person name="Thang M."/>
            <person name="Chan C."/>
        </authorList>
    </citation>
    <scope>NUCLEOTIDE SEQUENCE</scope>
</reference>
<dbReference type="Proteomes" id="UP001178507">
    <property type="component" value="Unassembled WGS sequence"/>
</dbReference>
<dbReference type="EMBL" id="CAUJNA010003503">
    <property type="protein sequence ID" value="CAJ1403587.1"/>
    <property type="molecule type" value="Genomic_DNA"/>
</dbReference>
<dbReference type="PROSITE" id="PS50012">
    <property type="entry name" value="RCC1_3"/>
    <property type="match status" value="6"/>
</dbReference>
<comment type="caution">
    <text evidence="5">The sequence shown here is derived from an EMBL/GenBank/DDBJ whole genome shotgun (WGS) entry which is preliminary data.</text>
</comment>
<feature type="compositionally biased region" description="Low complexity" evidence="3">
    <location>
        <begin position="756"/>
        <end position="780"/>
    </location>
</feature>
<dbReference type="InterPro" id="IPR009091">
    <property type="entry name" value="RCC1/BLIP-II"/>
</dbReference>
<proteinExistence type="predicted"/>
<feature type="repeat" description="RCC1" evidence="2">
    <location>
        <begin position="60"/>
        <end position="112"/>
    </location>
</feature>
<keyword evidence="6" id="KW-1185">Reference proteome</keyword>
<feature type="repeat" description="RCC1" evidence="2">
    <location>
        <begin position="321"/>
        <end position="410"/>
    </location>
</feature>
<feature type="compositionally biased region" description="Pro residues" evidence="3">
    <location>
        <begin position="514"/>
        <end position="525"/>
    </location>
</feature>
<dbReference type="InterPro" id="IPR058923">
    <property type="entry name" value="RCC1-like_dom"/>
</dbReference>
<feature type="repeat" description="RCC1" evidence="2">
    <location>
        <begin position="214"/>
        <end position="267"/>
    </location>
</feature>
<dbReference type="PANTHER" id="PTHR45622">
    <property type="entry name" value="UBIQUITIN-PROTEIN LIGASE E3A-RELATED"/>
    <property type="match status" value="1"/>
</dbReference>
<keyword evidence="1" id="KW-0677">Repeat</keyword>
<evidence type="ECO:0000256" key="1">
    <source>
        <dbReference type="ARBA" id="ARBA00022737"/>
    </source>
</evidence>
<protein>
    <recommendedName>
        <fullName evidence="4">RCC1-like domain-containing protein</fullName>
    </recommendedName>
</protein>
<feature type="domain" description="RCC1-like" evidence="4">
    <location>
        <begin position="3"/>
        <end position="340"/>
    </location>
</feature>
<dbReference type="Gene3D" id="2.130.10.30">
    <property type="entry name" value="Regulator of chromosome condensation 1/beta-lactamase-inhibitor protein II"/>
    <property type="match status" value="2"/>
</dbReference>
<dbReference type="SUPFAM" id="SSF50985">
    <property type="entry name" value="RCC1/BLIP-II"/>
    <property type="match status" value="1"/>
</dbReference>
<gene>
    <name evidence="5" type="ORF">EVOR1521_LOCUS26233</name>
</gene>
<feature type="repeat" description="RCC1" evidence="2">
    <location>
        <begin position="268"/>
        <end position="320"/>
    </location>
</feature>
<feature type="compositionally biased region" description="Low complexity" evidence="3">
    <location>
        <begin position="665"/>
        <end position="687"/>
    </location>
</feature>
<evidence type="ECO:0000313" key="5">
    <source>
        <dbReference type="EMBL" id="CAJ1403587.1"/>
    </source>
</evidence>
<feature type="region of interest" description="Disordered" evidence="3">
    <location>
        <begin position="513"/>
        <end position="546"/>
    </location>
</feature>
<accession>A0AA36JDF2</accession>
<dbReference type="InterPro" id="IPR051709">
    <property type="entry name" value="Ub-ligase/GTPase-reg"/>
</dbReference>
<organism evidence="5 6">
    <name type="scientific">Effrenium voratum</name>
    <dbReference type="NCBI Taxonomy" id="2562239"/>
    <lineage>
        <taxon>Eukaryota</taxon>
        <taxon>Sar</taxon>
        <taxon>Alveolata</taxon>
        <taxon>Dinophyceae</taxon>
        <taxon>Suessiales</taxon>
        <taxon>Symbiodiniaceae</taxon>
        <taxon>Effrenium</taxon>
    </lineage>
</organism>
<dbReference type="PROSITE" id="PS00626">
    <property type="entry name" value="RCC1_2"/>
    <property type="match status" value="1"/>
</dbReference>
<evidence type="ECO:0000256" key="3">
    <source>
        <dbReference type="SAM" id="MobiDB-lite"/>
    </source>
</evidence>
<feature type="region of interest" description="Disordered" evidence="3">
    <location>
        <begin position="653"/>
        <end position="687"/>
    </location>
</feature>
<feature type="repeat" description="RCC1" evidence="2">
    <location>
        <begin position="1"/>
        <end position="57"/>
    </location>
</feature>
<evidence type="ECO:0000256" key="2">
    <source>
        <dbReference type="PROSITE-ProRule" id="PRU00235"/>
    </source>
</evidence>
<dbReference type="GO" id="GO:0061630">
    <property type="term" value="F:ubiquitin protein ligase activity"/>
    <property type="evidence" value="ECO:0007669"/>
    <property type="project" value="TreeGrafter"/>
</dbReference>
<evidence type="ECO:0000313" key="6">
    <source>
        <dbReference type="Proteomes" id="UP001178507"/>
    </source>
</evidence>
<dbReference type="PANTHER" id="PTHR45622:SF70">
    <property type="entry name" value="SECRETION-REGULATING GUANINE NUCLEOTIDE EXCHANGE FACTOR"/>
    <property type="match status" value="1"/>
</dbReference>
<evidence type="ECO:0000259" key="4">
    <source>
        <dbReference type="Pfam" id="PF25390"/>
    </source>
</evidence>
<dbReference type="Pfam" id="PF25390">
    <property type="entry name" value="WD40_RLD"/>
    <property type="match status" value="1"/>
</dbReference>
<name>A0AA36JDF2_9DINO</name>
<feature type="region of interest" description="Disordered" evidence="3">
    <location>
        <begin position="756"/>
        <end position="787"/>
    </location>
</feature>
<dbReference type="AlphaFoldDB" id="A0AA36JDF2"/>
<sequence>MSWYSFGRGLHGELGRELAQNVEVPGQENADVQPLAEVPGISILSCGHFHNLALTDGEVPQVYAWGANLEGQLALEGAAEVPKSSQLQALPSDDPVVHLAAGRSHSVFVTRGGRSFLAGRLAAAEPGAALEPAQVREIQLTDASKRPEGKVVACAAGESQTFFLSDEGELWSWLGEGQARGRLERPTARAVLGLPRVAKVACGLHHTLILTEERHVYSFGAGSMGQLGLGACRRCPSPSKVTFPKQCEGSIRGIAAGFASSFAVTAHGWVYSWGCNEKCELGLGAAVRGTATPKPLDSLYQVKVVQVAAGFSHTACVTDSGLLYLWGYGAYGQLGFGFDDLRSSMRLGRGWSATKPGQGGRAGEGGFALTGQWQPWQQAWPRRCRRGPFRTRRCKSVQCGAYHTMAEASEELLGPGALRESEVLCPLPLELSDLPADAKEVDHRLPPGAGLVECPRSVLRNAAPRTVEIFRSLADLFWDTTAPKRQQSDAPKQAPLPNCAKDGAWRRALKAPVRPEPSVPHPLAPVPHHSSPRPQKALQAFPLPGTGPAMATWTEVDDAIHKAFADGRAAQRGAADVAQLVAELLEVSGPEPKEATGLPASPCRGLARLECLTPRPFYLPDQEPSDGWLNVHGAPKPVEDEAQDVMEAVAEEELADGPGAKPDSAEAVHAADSAGEAAAEAADAPDSPVEAVAEAVHAADSAGEAAAEAADAPDSPVEAVAEAVHAADSAGEAAAEAADAQDSAVEAVAEAVHAADSAGEAAAEAADAQDSAVEAVAEADMTVERGP</sequence>
<dbReference type="InterPro" id="IPR000408">
    <property type="entry name" value="Reg_chr_condens"/>
</dbReference>
<feature type="repeat" description="RCC1" evidence="2">
    <location>
        <begin position="168"/>
        <end position="213"/>
    </location>
</feature>